<protein>
    <recommendedName>
        <fullName evidence="1">Campylobacter invasion antigen D C-terminal domain-containing protein</fullName>
    </recommendedName>
</protein>
<dbReference type="RefSeq" id="WP_086249255.1">
    <property type="nucleotide sequence ID" value="NZ_CP018791.1"/>
</dbReference>
<evidence type="ECO:0000313" key="3">
    <source>
        <dbReference type="Proteomes" id="UP000194265"/>
    </source>
</evidence>
<dbReference type="InterPro" id="IPR054057">
    <property type="entry name" value="CiaD_C"/>
</dbReference>
<dbReference type="OrthoDB" id="5329345at2"/>
<reference evidence="2 3" key="1">
    <citation type="journal article" date="2017" name="Genome Biol. Evol.">
        <title>Comparative Genomic Analysis Identifies a Campylobacter Clade Deficient in Selenium Metabolism.</title>
        <authorList>
            <person name="Miller W.G."/>
            <person name="Yee E."/>
            <person name="Lopes B.S."/>
            <person name="Chapman M.H."/>
            <person name="Huynh S."/>
            <person name="Bono J.L."/>
            <person name="Parker C.T."/>
            <person name="Strachan N.J.C."/>
            <person name="Forbes K.J."/>
        </authorList>
    </citation>
    <scope>NUCLEOTIDE SEQUENCE [LARGE SCALE GENOMIC DNA]</scope>
    <source>
        <strain evidence="2 3">RM8964</strain>
    </source>
</reference>
<organism evidence="2 3">
    <name type="scientific">Campylobacter vicugnae</name>
    <dbReference type="NCBI Taxonomy" id="1660076"/>
    <lineage>
        <taxon>Bacteria</taxon>
        <taxon>Pseudomonadati</taxon>
        <taxon>Campylobacterota</taxon>
        <taxon>Epsilonproteobacteria</taxon>
        <taxon>Campylobacterales</taxon>
        <taxon>Campylobacteraceae</taxon>
        <taxon>Campylobacter</taxon>
    </lineage>
</organism>
<dbReference type="Proteomes" id="UP000194265">
    <property type="component" value="Chromosome"/>
</dbReference>
<gene>
    <name evidence="2" type="ORF">CVIC8964_1628</name>
</gene>
<evidence type="ECO:0000313" key="2">
    <source>
        <dbReference type="EMBL" id="ARR03001.1"/>
    </source>
</evidence>
<dbReference type="EMBL" id="CP018791">
    <property type="protein sequence ID" value="ARR03001.1"/>
    <property type="molecule type" value="Genomic_DNA"/>
</dbReference>
<feature type="domain" description="Campylobacter invasion antigen D C-terminal" evidence="1">
    <location>
        <begin position="107"/>
        <end position="159"/>
    </location>
</feature>
<name>A0A1X9T3G7_9BACT</name>
<proteinExistence type="predicted"/>
<dbReference type="AlphaFoldDB" id="A0A1X9T3G7"/>
<sequence>MKLEDIAKFTIDEVNAQLQGTSDAVAKNGFIVEEANEYTPNDFAKKEPAKSEFELVKEPTIQINQAPIRQTPEPVKQNNATQIKEILAAKVASIDNMDKTNDEHIGSSEMLYLQGLKERIGVLFEGLNSADESNSEFRLDMTIKFLEFALASIENRLSNISK</sequence>
<evidence type="ECO:0000259" key="1">
    <source>
        <dbReference type="Pfam" id="PF21862"/>
    </source>
</evidence>
<accession>A0A1X9T3G7</accession>
<dbReference type="STRING" id="1660074.CVIC8964_1628"/>
<dbReference type="Pfam" id="PF21862">
    <property type="entry name" value="CiaD"/>
    <property type="match status" value="1"/>
</dbReference>